<comment type="caution">
    <text evidence="3">The sequence shown here is derived from an EMBL/GenBank/DDBJ whole genome shotgun (WGS) entry which is preliminary data.</text>
</comment>
<organism evidence="3 4">
    <name type="scientific">Pseudidiomarina homiensis</name>
    <dbReference type="NCBI Taxonomy" id="364198"/>
    <lineage>
        <taxon>Bacteria</taxon>
        <taxon>Pseudomonadati</taxon>
        <taxon>Pseudomonadota</taxon>
        <taxon>Gammaproteobacteria</taxon>
        <taxon>Alteromonadales</taxon>
        <taxon>Idiomarinaceae</taxon>
        <taxon>Pseudidiomarina</taxon>
    </lineage>
</organism>
<dbReference type="RefSeq" id="WP_126769966.1">
    <property type="nucleotide sequence ID" value="NZ_PIPX01000001.1"/>
</dbReference>
<protein>
    <submittedName>
        <fullName evidence="3">Uncharacterized protein</fullName>
    </submittedName>
</protein>
<dbReference type="EMBL" id="PIPX01000001">
    <property type="protein sequence ID" value="RUO55518.1"/>
    <property type="molecule type" value="Genomic_DNA"/>
</dbReference>
<feature type="signal peptide" evidence="2">
    <location>
        <begin position="1"/>
        <end position="20"/>
    </location>
</feature>
<feature type="compositionally biased region" description="Acidic residues" evidence="1">
    <location>
        <begin position="67"/>
        <end position="79"/>
    </location>
</feature>
<sequence>MKVSTLTLALLLALPAAAYAQDQDKAEQKELPEAAAKGQATAEAARAGKFKAGKALAETVKSKADDPDFLDEDSDDDGLSDATESAHEATHTVQQKEGVDATKRKRPGRVKYADITLKKGSAEADDGTETAEKPKKADKKKGDNN</sequence>
<dbReference type="AlphaFoldDB" id="A0A432Y3I3"/>
<feature type="compositionally biased region" description="Basic and acidic residues" evidence="1">
    <location>
        <begin position="130"/>
        <end position="145"/>
    </location>
</feature>
<keyword evidence="2" id="KW-0732">Signal</keyword>
<evidence type="ECO:0000313" key="3">
    <source>
        <dbReference type="EMBL" id="RUO55518.1"/>
    </source>
</evidence>
<feature type="chain" id="PRO_5019124036" evidence="2">
    <location>
        <begin position="21"/>
        <end position="145"/>
    </location>
</feature>
<dbReference type="OrthoDB" id="9790161at2"/>
<name>A0A432Y3I3_9GAMM</name>
<reference evidence="4" key="1">
    <citation type="journal article" date="2018" name="Front. Microbiol.">
        <title>Genome-Based Analysis Reveals the Taxonomy and Diversity of the Family Idiomarinaceae.</title>
        <authorList>
            <person name="Liu Y."/>
            <person name="Lai Q."/>
            <person name="Shao Z."/>
        </authorList>
    </citation>
    <scope>NUCLEOTIDE SEQUENCE [LARGE SCALE GENOMIC DNA]</scope>
    <source>
        <strain evidence="4">PO-M2</strain>
    </source>
</reference>
<dbReference type="Proteomes" id="UP000287649">
    <property type="component" value="Unassembled WGS sequence"/>
</dbReference>
<feature type="compositionally biased region" description="Low complexity" evidence="1">
    <location>
        <begin position="34"/>
        <end position="47"/>
    </location>
</feature>
<keyword evidence="4" id="KW-1185">Reference proteome</keyword>
<evidence type="ECO:0000256" key="1">
    <source>
        <dbReference type="SAM" id="MobiDB-lite"/>
    </source>
</evidence>
<evidence type="ECO:0000313" key="4">
    <source>
        <dbReference type="Proteomes" id="UP000287649"/>
    </source>
</evidence>
<evidence type="ECO:0000256" key="2">
    <source>
        <dbReference type="SAM" id="SignalP"/>
    </source>
</evidence>
<accession>A0A432Y3I3</accession>
<feature type="region of interest" description="Disordered" evidence="1">
    <location>
        <begin position="21"/>
        <end position="47"/>
    </location>
</feature>
<feature type="region of interest" description="Disordered" evidence="1">
    <location>
        <begin position="59"/>
        <end position="145"/>
    </location>
</feature>
<gene>
    <name evidence="3" type="ORF">CWI70_01665</name>
</gene>
<feature type="compositionally biased region" description="Basic and acidic residues" evidence="1">
    <location>
        <begin position="22"/>
        <end position="32"/>
    </location>
</feature>
<proteinExistence type="predicted"/>